<sequence length="249" mass="26092">MPENFSLVPAPHPPADSGPAQRPPVHALAHSNAPISSHLAPTNPDTCPLQTPSSPYPRPMPLRMRFVEIDARPRPHPPMRPCPSSHSGPLRSTLAVSPSAFPSATMPCVLPCTSDAEARACVRVVPSHPSSAARRPPAPPPRTRSVPRPIRTSASSSSHLVAFAVLRPPALVHPDALLRVRLPCTAGVGAAMGGVCDAECGWDGDGTGGGTPTDAGREGVTRKRHPDARRTAAAPRPHPRPSTLHPLSL</sequence>
<dbReference type="Proteomes" id="UP001221757">
    <property type="component" value="Unassembled WGS sequence"/>
</dbReference>
<proteinExistence type="predicted"/>
<dbReference type="AlphaFoldDB" id="A0AAD7D6B5"/>
<accession>A0AAD7D6B5</accession>
<organism evidence="2 3">
    <name type="scientific">Mycena rosella</name>
    <name type="common">Pink bonnet</name>
    <name type="synonym">Agaricus rosellus</name>
    <dbReference type="NCBI Taxonomy" id="1033263"/>
    <lineage>
        <taxon>Eukaryota</taxon>
        <taxon>Fungi</taxon>
        <taxon>Dikarya</taxon>
        <taxon>Basidiomycota</taxon>
        <taxon>Agaricomycotina</taxon>
        <taxon>Agaricomycetes</taxon>
        <taxon>Agaricomycetidae</taxon>
        <taxon>Agaricales</taxon>
        <taxon>Marasmiineae</taxon>
        <taxon>Mycenaceae</taxon>
        <taxon>Mycena</taxon>
    </lineage>
</organism>
<reference evidence="2" key="1">
    <citation type="submission" date="2023-03" db="EMBL/GenBank/DDBJ databases">
        <title>Massive genome expansion in bonnet fungi (Mycena s.s.) driven by repeated elements and novel gene families across ecological guilds.</title>
        <authorList>
            <consortium name="Lawrence Berkeley National Laboratory"/>
            <person name="Harder C.B."/>
            <person name="Miyauchi S."/>
            <person name="Viragh M."/>
            <person name="Kuo A."/>
            <person name="Thoen E."/>
            <person name="Andreopoulos B."/>
            <person name="Lu D."/>
            <person name="Skrede I."/>
            <person name="Drula E."/>
            <person name="Henrissat B."/>
            <person name="Morin E."/>
            <person name="Kohler A."/>
            <person name="Barry K."/>
            <person name="LaButti K."/>
            <person name="Morin E."/>
            <person name="Salamov A."/>
            <person name="Lipzen A."/>
            <person name="Mereny Z."/>
            <person name="Hegedus B."/>
            <person name="Baldrian P."/>
            <person name="Stursova M."/>
            <person name="Weitz H."/>
            <person name="Taylor A."/>
            <person name="Grigoriev I.V."/>
            <person name="Nagy L.G."/>
            <person name="Martin F."/>
            <person name="Kauserud H."/>
        </authorList>
    </citation>
    <scope>NUCLEOTIDE SEQUENCE</scope>
    <source>
        <strain evidence="2">CBHHK067</strain>
    </source>
</reference>
<evidence type="ECO:0000256" key="1">
    <source>
        <dbReference type="SAM" id="MobiDB-lite"/>
    </source>
</evidence>
<dbReference type="EMBL" id="JARKIE010000122">
    <property type="protein sequence ID" value="KAJ7681117.1"/>
    <property type="molecule type" value="Genomic_DNA"/>
</dbReference>
<feature type="compositionally biased region" description="Low complexity" evidence="1">
    <location>
        <begin position="143"/>
        <end position="153"/>
    </location>
</feature>
<keyword evidence="3" id="KW-1185">Reference proteome</keyword>
<feature type="region of interest" description="Disordered" evidence="1">
    <location>
        <begin position="127"/>
        <end position="154"/>
    </location>
</feature>
<evidence type="ECO:0000313" key="2">
    <source>
        <dbReference type="EMBL" id="KAJ7681117.1"/>
    </source>
</evidence>
<protein>
    <submittedName>
        <fullName evidence="2">Uncharacterized protein</fullName>
    </submittedName>
</protein>
<feature type="region of interest" description="Disordered" evidence="1">
    <location>
        <begin position="207"/>
        <end position="249"/>
    </location>
</feature>
<evidence type="ECO:0000313" key="3">
    <source>
        <dbReference type="Proteomes" id="UP001221757"/>
    </source>
</evidence>
<feature type="region of interest" description="Disordered" evidence="1">
    <location>
        <begin position="1"/>
        <end position="60"/>
    </location>
</feature>
<name>A0AAD7D6B5_MYCRO</name>
<feature type="compositionally biased region" description="Polar residues" evidence="1">
    <location>
        <begin position="33"/>
        <end position="53"/>
    </location>
</feature>
<comment type="caution">
    <text evidence="2">The sequence shown here is derived from an EMBL/GenBank/DDBJ whole genome shotgun (WGS) entry which is preliminary data.</text>
</comment>
<gene>
    <name evidence="2" type="ORF">B0H17DRAFT_1333814</name>
</gene>